<accession>A0A8S2RTH5</accession>
<reference evidence="1" key="1">
    <citation type="submission" date="2021-02" db="EMBL/GenBank/DDBJ databases">
        <authorList>
            <person name="Nowell W R."/>
        </authorList>
    </citation>
    <scope>NUCLEOTIDE SEQUENCE</scope>
</reference>
<protein>
    <submittedName>
        <fullName evidence="1">Uncharacterized protein</fullName>
    </submittedName>
</protein>
<organism evidence="1 2">
    <name type="scientific">Rotaria magnacalcarata</name>
    <dbReference type="NCBI Taxonomy" id="392030"/>
    <lineage>
        <taxon>Eukaryota</taxon>
        <taxon>Metazoa</taxon>
        <taxon>Spiralia</taxon>
        <taxon>Gnathifera</taxon>
        <taxon>Rotifera</taxon>
        <taxon>Eurotatoria</taxon>
        <taxon>Bdelloidea</taxon>
        <taxon>Philodinida</taxon>
        <taxon>Philodinidae</taxon>
        <taxon>Rotaria</taxon>
    </lineage>
</organism>
<dbReference type="AlphaFoldDB" id="A0A8S2RTH5"/>
<name>A0A8S2RTH5_9BILA</name>
<comment type="caution">
    <text evidence="1">The sequence shown here is derived from an EMBL/GenBank/DDBJ whole genome shotgun (WGS) entry which is preliminary data.</text>
</comment>
<proteinExistence type="predicted"/>
<sequence length="58" mass="6175">MDCLSYSSWDSGPNQINGVTFGLSSGDGGRVGQSYLFNTSSSYFQITGLVLIGQSYNP</sequence>
<evidence type="ECO:0000313" key="1">
    <source>
        <dbReference type="EMBL" id="CAF4187464.1"/>
    </source>
</evidence>
<gene>
    <name evidence="1" type="ORF">GIL414_LOCUS21061</name>
</gene>
<dbReference type="EMBL" id="CAJOBJ010016473">
    <property type="protein sequence ID" value="CAF4187464.1"/>
    <property type="molecule type" value="Genomic_DNA"/>
</dbReference>
<evidence type="ECO:0000313" key="2">
    <source>
        <dbReference type="Proteomes" id="UP000681720"/>
    </source>
</evidence>
<dbReference type="Proteomes" id="UP000681720">
    <property type="component" value="Unassembled WGS sequence"/>
</dbReference>
<feature type="non-terminal residue" evidence="1">
    <location>
        <position position="58"/>
    </location>
</feature>